<evidence type="ECO:0000256" key="1">
    <source>
        <dbReference type="ARBA" id="ARBA00022553"/>
    </source>
</evidence>
<feature type="domain" description="Response regulatory" evidence="3">
    <location>
        <begin position="2"/>
        <end position="121"/>
    </location>
</feature>
<comment type="caution">
    <text evidence="4">The sequence shown here is derived from an EMBL/GenBank/DDBJ whole genome shotgun (WGS) entry which is preliminary data.</text>
</comment>
<keyword evidence="1 2" id="KW-0597">Phosphoprotein</keyword>
<evidence type="ECO:0000313" key="5">
    <source>
        <dbReference type="Proteomes" id="UP001517376"/>
    </source>
</evidence>
<dbReference type="Proteomes" id="UP001517376">
    <property type="component" value="Unassembled WGS sequence"/>
</dbReference>
<reference evidence="5" key="1">
    <citation type="submission" date="2020-01" db="EMBL/GenBank/DDBJ databases">
        <title>Sphingomonas sp. strain CSW-10.</title>
        <authorList>
            <person name="Chen W.-M."/>
        </authorList>
    </citation>
    <scope>NUCLEOTIDE SEQUENCE [LARGE SCALE GENOMIC DNA]</scope>
    <source>
        <strain evidence="5">CCP-1</strain>
    </source>
</reference>
<proteinExistence type="predicted"/>
<organism evidence="4 5">
    <name type="scientific">Paragemmobacter ruber</name>
    <dbReference type="NCBI Taxonomy" id="1985673"/>
    <lineage>
        <taxon>Bacteria</taxon>
        <taxon>Pseudomonadati</taxon>
        <taxon>Pseudomonadota</taxon>
        <taxon>Alphaproteobacteria</taxon>
        <taxon>Rhodobacterales</taxon>
        <taxon>Paracoccaceae</taxon>
        <taxon>Paragemmobacter</taxon>
    </lineage>
</organism>
<dbReference type="Pfam" id="PF00072">
    <property type="entry name" value="Response_reg"/>
    <property type="match status" value="1"/>
</dbReference>
<dbReference type="InterPro" id="IPR001789">
    <property type="entry name" value="Sig_transdc_resp-reg_receiver"/>
</dbReference>
<sequence length="314" mass="34634">MKIFAVDDDDVFSEILRQKLRLIGYGDVTCLQDPLAAQQVLAEAAEAFDCILLDIEMPGLNGVELCGRIRALPAYRHTPIIMITSLAGRQSIDMAFQNGATDYITKPIDTLELKARLHGVERLLDERKRLQMLEYQISLQTDVVPLDFAFDQPILVPEFDRGIEFHALQNYLLTLGLKGLYSVSAVAICIENAVLTYRIASRVAFRNMLADVGSVIEDCLKTESLLIAYAGSGNFVGIVTGTADWVPADLEFEMNAKMEEFSPIYVSERLPLPRIRVGPMVSNSLLSLARPSQVLDRAIVAAGSRSGLPRMGIA</sequence>
<dbReference type="PANTHER" id="PTHR44591:SF3">
    <property type="entry name" value="RESPONSE REGULATORY DOMAIN-CONTAINING PROTEIN"/>
    <property type="match status" value="1"/>
</dbReference>
<name>A0ABW9Y871_9RHOB</name>
<evidence type="ECO:0000256" key="2">
    <source>
        <dbReference type="PROSITE-ProRule" id="PRU00169"/>
    </source>
</evidence>
<dbReference type="InterPro" id="IPR050595">
    <property type="entry name" value="Bact_response_regulator"/>
</dbReference>
<keyword evidence="5" id="KW-1185">Reference proteome</keyword>
<dbReference type="Gene3D" id="3.40.50.2300">
    <property type="match status" value="1"/>
</dbReference>
<dbReference type="InterPro" id="IPR011006">
    <property type="entry name" value="CheY-like_superfamily"/>
</dbReference>
<dbReference type="RefSeq" id="WP_161767037.1">
    <property type="nucleotide sequence ID" value="NZ_JAAATW010000002.1"/>
</dbReference>
<protein>
    <submittedName>
        <fullName evidence="4">Response regulator</fullName>
    </submittedName>
</protein>
<dbReference type="SUPFAM" id="SSF52172">
    <property type="entry name" value="CheY-like"/>
    <property type="match status" value="1"/>
</dbReference>
<gene>
    <name evidence="4" type="ORF">GU920_10910</name>
</gene>
<evidence type="ECO:0000313" key="4">
    <source>
        <dbReference type="EMBL" id="NBE08047.1"/>
    </source>
</evidence>
<dbReference type="EMBL" id="JAAATW010000002">
    <property type="protein sequence ID" value="NBE08047.1"/>
    <property type="molecule type" value="Genomic_DNA"/>
</dbReference>
<dbReference type="PANTHER" id="PTHR44591">
    <property type="entry name" value="STRESS RESPONSE REGULATOR PROTEIN 1"/>
    <property type="match status" value="1"/>
</dbReference>
<evidence type="ECO:0000259" key="3">
    <source>
        <dbReference type="PROSITE" id="PS50110"/>
    </source>
</evidence>
<feature type="modified residue" description="4-aspartylphosphate" evidence="2">
    <location>
        <position position="54"/>
    </location>
</feature>
<dbReference type="PROSITE" id="PS50110">
    <property type="entry name" value="RESPONSE_REGULATORY"/>
    <property type="match status" value="1"/>
</dbReference>
<accession>A0ABW9Y871</accession>
<dbReference type="SMART" id="SM00448">
    <property type="entry name" value="REC"/>
    <property type="match status" value="1"/>
</dbReference>